<dbReference type="EMBL" id="FNZZ01000001">
    <property type="protein sequence ID" value="SEK61115.1"/>
    <property type="molecule type" value="Genomic_DNA"/>
</dbReference>
<organism evidence="2 3">
    <name type="scientific">Sphingomonas palmae</name>
    <dbReference type="NCBI Taxonomy" id="1855283"/>
    <lineage>
        <taxon>Bacteria</taxon>
        <taxon>Pseudomonadati</taxon>
        <taxon>Pseudomonadota</taxon>
        <taxon>Alphaproteobacteria</taxon>
        <taxon>Sphingomonadales</taxon>
        <taxon>Sphingomonadaceae</taxon>
        <taxon>Sphingomonas</taxon>
    </lineage>
</organism>
<dbReference type="OrthoDB" id="7582733at2"/>
<keyword evidence="1" id="KW-0472">Membrane</keyword>
<dbReference type="RefSeq" id="WP_143051790.1">
    <property type="nucleotide sequence ID" value="NZ_FNZZ01000001.1"/>
</dbReference>
<feature type="transmembrane region" description="Helical" evidence="1">
    <location>
        <begin position="6"/>
        <end position="29"/>
    </location>
</feature>
<dbReference type="AlphaFoldDB" id="A0A1H7IK56"/>
<name>A0A1H7IK56_9SPHN</name>
<proteinExistence type="predicted"/>
<keyword evidence="1" id="KW-1133">Transmembrane helix</keyword>
<protein>
    <submittedName>
        <fullName evidence="2">Uncharacterized protein</fullName>
    </submittedName>
</protein>
<evidence type="ECO:0000313" key="2">
    <source>
        <dbReference type="EMBL" id="SEK61115.1"/>
    </source>
</evidence>
<feature type="transmembrane region" description="Helical" evidence="1">
    <location>
        <begin position="41"/>
        <end position="59"/>
    </location>
</feature>
<dbReference type="STRING" id="1855283.SAMN05216382_0755"/>
<sequence>MTGGVYGSIASAAPAIAMLGMFACVIGGVQLIRSGRDRRKGVLMIAVALVLLSNVLIWTL</sequence>
<reference evidence="3" key="1">
    <citation type="submission" date="2016-10" db="EMBL/GenBank/DDBJ databases">
        <authorList>
            <person name="Varghese N."/>
            <person name="Submissions S."/>
        </authorList>
    </citation>
    <scope>NUCLEOTIDE SEQUENCE [LARGE SCALE GENOMIC DNA]</scope>
    <source>
        <strain evidence="3">JS21-1</strain>
    </source>
</reference>
<keyword evidence="1" id="KW-0812">Transmembrane</keyword>
<accession>A0A1H7IK56</accession>
<dbReference type="Proteomes" id="UP000199214">
    <property type="component" value="Unassembled WGS sequence"/>
</dbReference>
<evidence type="ECO:0000256" key="1">
    <source>
        <dbReference type="SAM" id="Phobius"/>
    </source>
</evidence>
<evidence type="ECO:0000313" key="3">
    <source>
        <dbReference type="Proteomes" id="UP000199214"/>
    </source>
</evidence>
<gene>
    <name evidence="2" type="ORF">SAMN05216382_0755</name>
</gene>
<keyword evidence="3" id="KW-1185">Reference proteome</keyword>